<protein>
    <submittedName>
        <fullName evidence="3">DUF927 domain-containing protein</fullName>
    </submittedName>
</protein>
<feature type="non-terminal residue" evidence="3">
    <location>
        <position position="267"/>
    </location>
</feature>
<evidence type="ECO:0000259" key="2">
    <source>
        <dbReference type="Pfam" id="PF06048"/>
    </source>
</evidence>
<name>A0A923KRV6_9BURK</name>
<keyword evidence="4" id="KW-1185">Reference proteome</keyword>
<evidence type="ECO:0000313" key="3">
    <source>
        <dbReference type="EMBL" id="MBC3864374.1"/>
    </source>
</evidence>
<accession>A0A923KRV6</accession>
<dbReference type="EMBL" id="JACOFV010000048">
    <property type="protein sequence ID" value="MBC3864374.1"/>
    <property type="molecule type" value="Genomic_DNA"/>
</dbReference>
<evidence type="ECO:0000313" key="4">
    <source>
        <dbReference type="Proteomes" id="UP000634011"/>
    </source>
</evidence>
<dbReference type="RefSeq" id="WP_186914386.1">
    <property type="nucleotide sequence ID" value="NZ_JACOFV010000048.1"/>
</dbReference>
<dbReference type="Proteomes" id="UP000634011">
    <property type="component" value="Unassembled WGS sequence"/>
</dbReference>
<feature type="signal peptide" evidence="1">
    <location>
        <begin position="1"/>
        <end position="24"/>
    </location>
</feature>
<dbReference type="InterPro" id="IPR009270">
    <property type="entry name" value="DUF927"/>
</dbReference>
<gene>
    <name evidence="3" type="ORF">H8K32_19950</name>
</gene>
<reference evidence="3" key="1">
    <citation type="submission" date="2020-08" db="EMBL/GenBank/DDBJ databases">
        <title>Novel species isolated from subtropical streams in China.</title>
        <authorList>
            <person name="Lu H."/>
        </authorList>
    </citation>
    <scope>NUCLEOTIDE SEQUENCE</scope>
    <source>
        <strain evidence="3">KACC 12607</strain>
    </source>
</reference>
<sequence length="267" mass="28626">WNQQVAAYCRGNSRLLFFVSAAFASLLLNHSKVQSFGLHMVGSSSTGKSTAMKVAASVFGGSDYAQSWLATHSSIEPTAQKYSDALLVLDELGQVDGKVVGDIVYMLANEKGKARNTPDKGNRKITTWREIFITDGEITLEAKMAEAGKKPKAGQEIRMSHIRADAGKGLGVFDTLHSFSDGSALSRHLVSMVQQYHGTAGLAFVEWLVDSVKSLPEMLRTAIDDTNNKLCPTNAHGQVKRVSEFFSLVAVGGELATAAGVTGWADG</sequence>
<feature type="chain" id="PRO_5037551684" evidence="1">
    <location>
        <begin position="25"/>
        <end position="267"/>
    </location>
</feature>
<feature type="non-terminal residue" evidence="3">
    <location>
        <position position="1"/>
    </location>
</feature>
<organism evidence="3 4">
    <name type="scientific">Undibacterium jejuense</name>
    <dbReference type="NCBI Taxonomy" id="1344949"/>
    <lineage>
        <taxon>Bacteria</taxon>
        <taxon>Pseudomonadati</taxon>
        <taxon>Pseudomonadota</taxon>
        <taxon>Betaproteobacteria</taxon>
        <taxon>Burkholderiales</taxon>
        <taxon>Oxalobacteraceae</taxon>
        <taxon>Undibacterium</taxon>
    </lineage>
</organism>
<proteinExistence type="predicted"/>
<comment type="caution">
    <text evidence="3">The sequence shown here is derived from an EMBL/GenBank/DDBJ whole genome shotgun (WGS) entry which is preliminary data.</text>
</comment>
<feature type="domain" description="DUF927" evidence="2">
    <location>
        <begin position="1"/>
        <end position="121"/>
    </location>
</feature>
<dbReference type="Pfam" id="PF06048">
    <property type="entry name" value="DUF927"/>
    <property type="match status" value="1"/>
</dbReference>
<dbReference type="AlphaFoldDB" id="A0A923KRV6"/>
<keyword evidence="1" id="KW-0732">Signal</keyword>
<evidence type="ECO:0000256" key="1">
    <source>
        <dbReference type="SAM" id="SignalP"/>
    </source>
</evidence>